<sequence>MGDSGTGSVTVEDWTRRCAADFDAAGLHFGHGTDNALDEAAWLVLHVLGAPLDGEFDDWDAAVADDAAAQIAALARARIDSGRPMAYLLGEAWFCGLPFSVTDDVLVPRSPLAEMILSGYQPWLPERSRGRALDLCCGSGCIGIATAVHLPGWQVDLSDVSDAALAVARENIQRHGLGERVSAWASDGFDDLPERRWDLIVTNPPYVPNAALNELPREYLAEPSLGLVSGDDGLDLPLRILADAPARLADDGILVCEVGESAERLEAELPDVGFTWIEFEHGGDGVFTMSKNELNDARPRVLARLESRKHVP</sequence>
<dbReference type="GO" id="GO:0005829">
    <property type="term" value="C:cytosol"/>
    <property type="evidence" value="ECO:0007669"/>
    <property type="project" value="TreeGrafter"/>
</dbReference>
<evidence type="ECO:0000256" key="1">
    <source>
        <dbReference type="ARBA" id="ARBA00022603"/>
    </source>
</evidence>
<evidence type="ECO:0000256" key="3">
    <source>
        <dbReference type="ARBA" id="ARBA00022691"/>
    </source>
</evidence>
<protein>
    <submittedName>
        <fullName evidence="5">50S ribosomal protein L3 N(5)-glutamine methyltransferase</fullName>
        <ecNumber evidence="5">2.1.1.298</ecNumber>
    </submittedName>
</protein>
<dbReference type="GO" id="GO:0005840">
    <property type="term" value="C:ribosome"/>
    <property type="evidence" value="ECO:0007669"/>
    <property type="project" value="UniProtKB-KW"/>
</dbReference>
<dbReference type="GO" id="GO:0032259">
    <property type="term" value="P:methylation"/>
    <property type="evidence" value="ECO:0007669"/>
    <property type="project" value="UniProtKB-KW"/>
</dbReference>
<keyword evidence="2 5" id="KW-0808">Transferase</keyword>
<dbReference type="PIRSF" id="PIRSF037167">
    <property type="entry name" value="Mtase_YfcB_prd"/>
    <property type="match status" value="1"/>
</dbReference>
<keyword evidence="5" id="KW-0689">Ribosomal protein</keyword>
<dbReference type="GO" id="GO:0036009">
    <property type="term" value="F:protein-glutamine N-methyltransferase activity"/>
    <property type="evidence" value="ECO:0007669"/>
    <property type="project" value="InterPro"/>
</dbReference>
<accession>A0A5N0TAI1</accession>
<dbReference type="PANTHER" id="PTHR47806:SF1">
    <property type="entry name" value="RIBOSOMAL PROTEIN UL3 GLUTAMINE METHYLTRANSFERASE"/>
    <property type="match status" value="1"/>
</dbReference>
<reference evidence="5 6" key="1">
    <citation type="submission" date="2019-09" db="EMBL/GenBank/DDBJ databases">
        <title>Wenzhouxiangella sp. Genome sequencing and assembly.</title>
        <authorList>
            <person name="Zhang R."/>
        </authorList>
    </citation>
    <scope>NUCLEOTIDE SEQUENCE [LARGE SCALE GENOMIC DNA]</scope>
    <source>
        <strain evidence="5 6">W260</strain>
    </source>
</reference>
<dbReference type="EC" id="2.1.1.298" evidence="5"/>
<dbReference type="InterPro" id="IPR004556">
    <property type="entry name" value="HemK-like"/>
</dbReference>
<dbReference type="RefSeq" id="WP_150863864.1">
    <property type="nucleotide sequence ID" value="NZ_VYXP01000004.1"/>
</dbReference>
<dbReference type="AlphaFoldDB" id="A0A5N0TAI1"/>
<dbReference type="CDD" id="cd02440">
    <property type="entry name" value="AdoMet_MTases"/>
    <property type="match status" value="1"/>
</dbReference>
<name>A0A5N0TAI1_9GAMM</name>
<dbReference type="InterPro" id="IPR017127">
    <property type="entry name" value="Ribosome_uL3_MTase"/>
</dbReference>
<comment type="caution">
    <text evidence="5">The sequence shown here is derived from an EMBL/GenBank/DDBJ whole genome shotgun (WGS) entry which is preliminary data.</text>
</comment>
<dbReference type="NCBIfam" id="TIGR03533">
    <property type="entry name" value="L3_gln_methyl"/>
    <property type="match status" value="1"/>
</dbReference>
<dbReference type="NCBIfam" id="TIGR00536">
    <property type="entry name" value="hemK_fam"/>
    <property type="match status" value="1"/>
</dbReference>
<dbReference type="InterPro" id="IPR007848">
    <property type="entry name" value="Small_mtfrase_dom"/>
</dbReference>
<gene>
    <name evidence="5" type="primary">prmB</name>
    <name evidence="5" type="ORF">F3N42_07850</name>
</gene>
<keyword evidence="5" id="KW-0687">Ribonucleoprotein</keyword>
<keyword evidence="1 5" id="KW-0489">Methyltransferase</keyword>
<dbReference type="PROSITE" id="PS00092">
    <property type="entry name" value="N6_MTASE"/>
    <property type="match status" value="1"/>
</dbReference>
<proteinExistence type="predicted"/>
<evidence type="ECO:0000313" key="6">
    <source>
        <dbReference type="Proteomes" id="UP000325372"/>
    </source>
</evidence>
<organism evidence="5 6">
    <name type="scientific">Marinihelvus fidelis</name>
    <dbReference type="NCBI Taxonomy" id="2613842"/>
    <lineage>
        <taxon>Bacteria</taxon>
        <taxon>Pseudomonadati</taxon>
        <taxon>Pseudomonadota</taxon>
        <taxon>Gammaproteobacteria</taxon>
        <taxon>Chromatiales</taxon>
        <taxon>Wenzhouxiangellaceae</taxon>
        <taxon>Marinihelvus</taxon>
    </lineage>
</organism>
<feature type="domain" description="Methyltransferase small" evidence="4">
    <location>
        <begin position="124"/>
        <end position="210"/>
    </location>
</feature>
<dbReference type="Gene3D" id="3.40.50.150">
    <property type="entry name" value="Vaccinia Virus protein VP39"/>
    <property type="match status" value="1"/>
</dbReference>
<dbReference type="SUPFAM" id="SSF53335">
    <property type="entry name" value="S-adenosyl-L-methionine-dependent methyltransferases"/>
    <property type="match status" value="1"/>
</dbReference>
<dbReference type="InterPro" id="IPR029063">
    <property type="entry name" value="SAM-dependent_MTases_sf"/>
</dbReference>
<dbReference type="PANTHER" id="PTHR47806">
    <property type="entry name" value="50S RIBOSOMAL PROTEIN L3 GLUTAMINE METHYLTRANSFERASE"/>
    <property type="match status" value="1"/>
</dbReference>
<evidence type="ECO:0000259" key="4">
    <source>
        <dbReference type="Pfam" id="PF05175"/>
    </source>
</evidence>
<dbReference type="InterPro" id="IPR002052">
    <property type="entry name" value="DNA_methylase_N6_adenine_CS"/>
</dbReference>
<dbReference type="Gene3D" id="1.10.8.10">
    <property type="entry name" value="DNA helicase RuvA subunit, C-terminal domain"/>
    <property type="match status" value="1"/>
</dbReference>
<keyword evidence="6" id="KW-1185">Reference proteome</keyword>
<evidence type="ECO:0000313" key="5">
    <source>
        <dbReference type="EMBL" id="KAA9132073.1"/>
    </source>
</evidence>
<keyword evidence="3" id="KW-0949">S-adenosyl-L-methionine</keyword>
<dbReference type="EMBL" id="VYXP01000004">
    <property type="protein sequence ID" value="KAA9132073.1"/>
    <property type="molecule type" value="Genomic_DNA"/>
</dbReference>
<evidence type="ECO:0000256" key="2">
    <source>
        <dbReference type="ARBA" id="ARBA00022679"/>
    </source>
</evidence>
<dbReference type="Pfam" id="PF05175">
    <property type="entry name" value="MTS"/>
    <property type="match status" value="1"/>
</dbReference>
<dbReference type="GO" id="GO:0003676">
    <property type="term" value="F:nucleic acid binding"/>
    <property type="evidence" value="ECO:0007669"/>
    <property type="project" value="InterPro"/>
</dbReference>
<dbReference type="Proteomes" id="UP000325372">
    <property type="component" value="Unassembled WGS sequence"/>
</dbReference>